<dbReference type="EMBL" id="MU118040">
    <property type="protein sequence ID" value="KAF9647153.1"/>
    <property type="molecule type" value="Genomic_DNA"/>
</dbReference>
<gene>
    <name evidence="1" type="ORF">BDM02DRAFT_3156276</name>
</gene>
<sequence length="426" mass="47853">MDLCVDRPGEDENWMRGGGRKLRQSPSSLGSLTLQRPRRSNRTRGNTRVVYRAVRSHTGGLSLSGDRTRSRGCTRHNIWLRDHCRCSECYHPVTKQRLLDTFDIPANIVPLRPASTPHLSVYPWSWLQEHSKVVWGSSIAKDPPTVTYEEAMTDQGLFKWLSKVDEFGFCFISGVPATPEGTEELSKRIGFIRETKYGKFWEFTADLAKGDTAYTNIALGAHTDNTYFTDPSGLQLFHLLSHTDGSGGATLLVDGFYVASILKDLHPEFYLLLSTIPVPAHAAGDETAIYQPSPKSGYPVLGHDPATGELYQVRWNNDDRSVMDHLDARVVDEWYEAIRTWNGLLKSADSEYWVQLGPGTAVVVDNHRVLHGRSSFTGRRRMCGAYIGLDEYQSKLAILKERFDPDRVTVETRDSSSGRSVWSPAL</sequence>
<name>A0ACB6ZCW7_THEGA</name>
<protein>
    <submittedName>
        <fullName evidence="1">Trimethyllysine dioxygenase</fullName>
    </submittedName>
</protein>
<evidence type="ECO:0000313" key="2">
    <source>
        <dbReference type="Proteomes" id="UP000886501"/>
    </source>
</evidence>
<reference evidence="1" key="1">
    <citation type="submission" date="2019-10" db="EMBL/GenBank/DDBJ databases">
        <authorList>
            <consortium name="DOE Joint Genome Institute"/>
            <person name="Kuo A."/>
            <person name="Miyauchi S."/>
            <person name="Kiss E."/>
            <person name="Drula E."/>
            <person name="Kohler A."/>
            <person name="Sanchez-Garcia M."/>
            <person name="Andreopoulos B."/>
            <person name="Barry K.W."/>
            <person name="Bonito G."/>
            <person name="Buee M."/>
            <person name="Carver A."/>
            <person name="Chen C."/>
            <person name="Cichocki N."/>
            <person name="Clum A."/>
            <person name="Culley D."/>
            <person name="Crous P.W."/>
            <person name="Fauchery L."/>
            <person name="Girlanda M."/>
            <person name="Hayes R."/>
            <person name="Keri Z."/>
            <person name="Labutti K."/>
            <person name="Lipzen A."/>
            <person name="Lombard V."/>
            <person name="Magnuson J."/>
            <person name="Maillard F."/>
            <person name="Morin E."/>
            <person name="Murat C."/>
            <person name="Nolan M."/>
            <person name="Ohm R."/>
            <person name="Pangilinan J."/>
            <person name="Pereira M."/>
            <person name="Perotto S."/>
            <person name="Peter M."/>
            <person name="Riley R."/>
            <person name="Sitrit Y."/>
            <person name="Stielow B."/>
            <person name="Szollosi G."/>
            <person name="Zifcakova L."/>
            <person name="Stursova M."/>
            <person name="Spatafora J.W."/>
            <person name="Tedersoo L."/>
            <person name="Vaario L.-M."/>
            <person name="Yamada A."/>
            <person name="Yan M."/>
            <person name="Wang P."/>
            <person name="Xu J."/>
            <person name="Bruns T."/>
            <person name="Baldrian P."/>
            <person name="Vilgalys R."/>
            <person name="Henrissat B."/>
            <person name="Grigoriev I.V."/>
            <person name="Hibbett D."/>
            <person name="Nagy L.G."/>
            <person name="Martin F.M."/>
        </authorList>
    </citation>
    <scope>NUCLEOTIDE SEQUENCE</scope>
    <source>
        <strain evidence="1">P2</strain>
    </source>
</reference>
<keyword evidence="2" id="KW-1185">Reference proteome</keyword>
<keyword evidence="1" id="KW-0560">Oxidoreductase</keyword>
<organism evidence="1 2">
    <name type="scientific">Thelephora ganbajun</name>
    <name type="common">Ganba fungus</name>
    <dbReference type="NCBI Taxonomy" id="370292"/>
    <lineage>
        <taxon>Eukaryota</taxon>
        <taxon>Fungi</taxon>
        <taxon>Dikarya</taxon>
        <taxon>Basidiomycota</taxon>
        <taxon>Agaricomycotina</taxon>
        <taxon>Agaricomycetes</taxon>
        <taxon>Thelephorales</taxon>
        <taxon>Thelephoraceae</taxon>
        <taxon>Thelephora</taxon>
    </lineage>
</organism>
<proteinExistence type="predicted"/>
<dbReference type="Proteomes" id="UP000886501">
    <property type="component" value="Unassembled WGS sequence"/>
</dbReference>
<evidence type="ECO:0000313" key="1">
    <source>
        <dbReference type="EMBL" id="KAF9647153.1"/>
    </source>
</evidence>
<comment type="caution">
    <text evidence="1">The sequence shown here is derived from an EMBL/GenBank/DDBJ whole genome shotgun (WGS) entry which is preliminary data.</text>
</comment>
<keyword evidence="1" id="KW-0223">Dioxygenase</keyword>
<accession>A0ACB6ZCW7</accession>
<reference evidence="1" key="2">
    <citation type="journal article" date="2020" name="Nat. Commun.">
        <title>Large-scale genome sequencing of mycorrhizal fungi provides insights into the early evolution of symbiotic traits.</title>
        <authorList>
            <person name="Miyauchi S."/>
            <person name="Kiss E."/>
            <person name="Kuo A."/>
            <person name="Drula E."/>
            <person name="Kohler A."/>
            <person name="Sanchez-Garcia M."/>
            <person name="Morin E."/>
            <person name="Andreopoulos B."/>
            <person name="Barry K.W."/>
            <person name="Bonito G."/>
            <person name="Buee M."/>
            <person name="Carver A."/>
            <person name="Chen C."/>
            <person name="Cichocki N."/>
            <person name="Clum A."/>
            <person name="Culley D."/>
            <person name="Crous P.W."/>
            <person name="Fauchery L."/>
            <person name="Girlanda M."/>
            <person name="Hayes R.D."/>
            <person name="Keri Z."/>
            <person name="LaButti K."/>
            <person name="Lipzen A."/>
            <person name="Lombard V."/>
            <person name="Magnuson J."/>
            <person name="Maillard F."/>
            <person name="Murat C."/>
            <person name="Nolan M."/>
            <person name="Ohm R.A."/>
            <person name="Pangilinan J."/>
            <person name="Pereira M.F."/>
            <person name="Perotto S."/>
            <person name="Peter M."/>
            <person name="Pfister S."/>
            <person name="Riley R."/>
            <person name="Sitrit Y."/>
            <person name="Stielow J.B."/>
            <person name="Szollosi G."/>
            <person name="Zifcakova L."/>
            <person name="Stursova M."/>
            <person name="Spatafora J.W."/>
            <person name="Tedersoo L."/>
            <person name="Vaario L.M."/>
            <person name="Yamada A."/>
            <person name="Yan M."/>
            <person name="Wang P."/>
            <person name="Xu J."/>
            <person name="Bruns T."/>
            <person name="Baldrian P."/>
            <person name="Vilgalys R."/>
            <person name="Dunand C."/>
            <person name="Henrissat B."/>
            <person name="Grigoriev I.V."/>
            <person name="Hibbett D."/>
            <person name="Nagy L.G."/>
            <person name="Martin F.M."/>
        </authorList>
    </citation>
    <scope>NUCLEOTIDE SEQUENCE</scope>
    <source>
        <strain evidence="1">P2</strain>
    </source>
</reference>